<accession>A0A0C9V265</accession>
<dbReference type="EMBL" id="KN837139">
    <property type="protein sequence ID" value="KIJ41109.1"/>
    <property type="molecule type" value="Genomic_DNA"/>
</dbReference>
<protein>
    <submittedName>
        <fullName evidence="1">Uncharacterized protein</fullName>
    </submittedName>
</protein>
<evidence type="ECO:0000313" key="1">
    <source>
        <dbReference type="EMBL" id="KIJ41109.1"/>
    </source>
</evidence>
<dbReference type="Proteomes" id="UP000054279">
    <property type="component" value="Unassembled WGS sequence"/>
</dbReference>
<dbReference type="HOGENOM" id="CLU_112582_0_0_1"/>
<keyword evidence="2" id="KW-1185">Reference proteome</keyword>
<reference evidence="1 2" key="1">
    <citation type="submission" date="2014-06" db="EMBL/GenBank/DDBJ databases">
        <title>Evolutionary Origins and Diversification of the Mycorrhizal Mutualists.</title>
        <authorList>
            <consortium name="DOE Joint Genome Institute"/>
            <consortium name="Mycorrhizal Genomics Consortium"/>
            <person name="Kohler A."/>
            <person name="Kuo A."/>
            <person name="Nagy L.G."/>
            <person name="Floudas D."/>
            <person name="Copeland A."/>
            <person name="Barry K.W."/>
            <person name="Cichocki N."/>
            <person name="Veneault-Fourrey C."/>
            <person name="LaButti K."/>
            <person name="Lindquist E.A."/>
            <person name="Lipzen A."/>
            <person name="Lundell T."/>
            <person name="Morin E."/>
            <person name="Murat C."/>
            <person name="Riley R."/>
            <person name="Ohm R."/>
            <person name="Sun H."/>
            <person name="Tunlid A."/>
            <person name="Henrissat B."/>
            <person name="Grigoriev I.V."/>
            <person name="Hibbett D.S."/>
            <person name="Martin F."/>
        </authorList>
    </citation>
    <scope>NUCLEOTIDE SEQUENCE [LARGE SCALE GENOMIC DNA]</scope>
    <source>
        <strain evidence="1 2">SS14</strain>
    </source>
</reference>
<name>A0A0C9V265_SPHS4</name>
<dbReference type="AlphaFoldDB" id="A0A0C9V265"/>
<organism evidence="1 2">
    <name type="scientific">Sphaerobolus stellatus (strain SS14)</name>
    <dbReference type="NCBI Taxonomy" id="990650"/>
    <lineage>
        <taxon>Eukaryota</taxon>
        <taxon>Fungi</taxon>
        <taxon>Dikarya</taxon>
        <taxon>Basidiomycota</taxon>
        <taxon>Agaricomycotina</taxon>
        <taxon>Agaricomycetes</taxon>
        <taxon>Phallomycetidae</taxon>
        <taxon>Geastrales</taxon>
        <taxon>Sphaerobolaceae</taxon>
        <taxon>Sphaerobolus</taxon>
    </lineage>
</organism>
<sequence length="213" mass="24519">MPNVSYSSTVEILFESCKQLDAVRYHKKAVNVLNELASSRLHHKVSDIEEFLPLDSSQPCVPTTTLVTNEFTRNEMAEKSLQEHMDLWADLEAKEVMVDSDIEYDDLDRVPDQDYLWMRNRRASGICDALAYKEDSYAFKSLVKEKTNNSVQEMTPKTPLKCRLGPLRLPATAPRSVSDSYAKKVLHPNVDEVVEEIMIWRNECSITRKTIKY</sequence>
<proteinExistence type="predicted"/>
<gene>
    <name evidence="1" type="ORF">M422DRAFT_48874</name>
</gene>
<evidence type="ECO:0000313" key="2">
    <source>
        <dbReference type="Proteomes" id="UP000054279"/>
    </source>
</evidence>